<dbReference type="EnsemblPlants" id="TraesCS1A02G204600.1">
    <property type="protein sequence ID" value="TraesCS1A02G204600.1.cds1"/>
    <property type="gene ID" value="TraesCS1A02G204600"/>
</dbReference>
<dbReference type="Gramene" id="TraesWEE_scaffold_089345_01G000100.1">
    <property type="protein sequence ID" value="TraesWEE_scaffold_089345_01G000100.1"/>
    <property type="gene ID" value="TraesWEE_scaffold_089345_01G000100"/>
</dbReference>
<dbReference type="Gramene" id="TraesSTA1A03G00098900.1">
    <property type="protein sequence ID" value="TraesSTA1A03G00098900.1.CDS1"/>
    <property type="gene ID" value="TraesSTA1A03G00098900"/>
</dbReference>
<dbReference type="Gramene" id="TraesJAG1A03G00098590.1">
    <property type="protein sequence ID" value="TraesJAG1A03G00098590.1.CDS1"/>
    <property type="gene ID" value="TraesJAG1A03G00098590"/>
</dbReference>
<evidence type="ECO:0000313" key="1">
    <source>
        <dbReference type="EnsemblPlants" id="TraesCS1A02G204600.1.cds1"/>
    </source>
</evidence>
<dbReference type="Gramene" id="TraesLDM1A03G00098690.1">
    <property type="protein sequence ID" value="TraesLDM1A03G00098690.1.CDS1"/>
    <property type="gene ID" value="TraesLDM1A03G00098690"/>
</dbReference>
<dbReference type="Gramene" id="TraesCS1A02G204600.1">
    <property type="protein sequence ID" value="TraesCS1A02G204600.1.cds1"/>
    <property type="gene ID" value="TraesCS1A02G204600"/>
</dbReference>
<sequence>MTDRGNAELPVAFFRAEHVELNVHAAADLVRWRGEEIQGPCEGIVDSHLLDSPVDENDISVAAVFHCPLAIGVLIVFGEQGKEDIGAADGGGVVHVGEAAGGRKGWQGGVVDAEEDS</sequence>
<dbReference type="Gramene" id="TraesPARA_EIv1.0_0051050.1">
    <property type="protein sequence ID" value="TraesPARA_EIv1.0_0051050.1.CDS1"/>
    <property type="gene ID" value="TraesPARA_EIv1.0_0051050"/>
</dbReference>
<dbReference type="Gramene" id="TraesJUL1A03G00098040.1">
    <property type="protein sequence ID" value="TraesJUL1A03G00098040.1.CDS1"/>
    <property type="gene ID" value="TraesJUL1A03G00098040"/>
</dbReference>
<proteinExistence type="predicted"/>
<organism evidence="1">
    <name type="scientific">Triticum aestivum</name>
    <name type="common">Wheat</name>
    <dbReference type="NCBI Taxonomy" id="4565"/>
    <lineage>
        <taxon>Eukaryota</taxon>
        <taxon>Viridiplantae</taxon>
        <taxon>Streptophyta</taxon>
        <taxon>Embryophyta</taxon>
        <taxon>Tracheophyta</taxon>
        <taxon>Spermatophyta</taxon>
        <taxon>Magnoliopsida</taxon>
        <taxon>Liliopsida</taxon>
        <taxon>Poales</taxon>
        <taxon>Poaceae</taxon>
        <taxon>BOP clade</taxon>
        <taxon>Pooideae</taxon>
        <taxon>Triticodae</taxon>
        <taxon>Triticeae</taxon>
        <taxon>Triticinae</taxon>
        <taxon>Triticum</taxon>
    </lineage>
</organism>
<dbReference type="Gramene" id="TraesROB_scaffold_026262_01G000100.1">
    <property type="protein sequence ID" value="TraesROB_scaffold_026262_01G000100.1"/>
    <property type="gene ID" value="TraesROB_scaffold_026262_01G000100"/>
</dbReference>
<dbReference type="Gramene" id="TraesARI1A03G00100370.1">
    <property type="protein sequence ID" value="TraesARI1A03G00100370.1.CDS1"/>
    <property type="gene ID" value="TraesARI1A03G00100370"/>
</dbReference>
<dbReference type="Gramene" id="TraesLAC1A03G00101130.1">
    <property type="protein sequence ID" value="TraesLAC1A03G00101130.1.CDS1"/>
    <property type="gene ID" value="TraesLAC1A03G00101130"/>
</dbReference>
<reference evidence="1" key="1">
    <citation type="submission" date="2018-08" db="EMBL/GenBank/DDBJ databases">
        <authorList>
            <person name="Rossello M."/>
        </authorList>
    </citation>
    <scope>NUCLEOTIDE SEQUENCE [LARGE SCALE GENOMIC DNA]</scope>
    <source>
        <strain evidence="1">cv. Chinese Spring</strain>
    </source>
</reference>
<dbReference type="Gramene" id="TraesSYM1A03G00101690.1">
    <property type="protein sequence ID" value="TraesSYM1A03G00101690.1.CDS1"/>
    <property type="gene ID" value="TraesSYM1A03G00101690"/>
</dbReference>
<dbReference type="Gramene" id="TraesCLE_scaffold_118607_01G000100.1">
    <property type="protein sequence ID" value="TraesCLE_scaffold_118607_01G000100.1"/>
    <property type="gene ID" value="TraesCLE_scaffold_118607_01G000100"/>
</dbReference>
<dbReference type="Gramene" id="TraesCAD_scaffold_033374_01G000100.1">
    <property type="protein sequence ID" value="TraesCAD_scaffold_033374_01G000100.1"/>
    <property type="gene ID" value="TraesCAD_scaffold_033374_01G000100"/>
</dbReference>
<dbReference type="Gramene" id="TraesNOR1A03G00099400.1">
    <property type="protein sequence ID" value="TraesNOR1A03G00099400.1.CDS1"/>
    <property type="gene ID" value="TraesNOR1A03G00099400"/>
</dbReference>
<dbReference type="AlphaFoldDB" id="A0A3B5Y017"/>
<accession>A0A3B5Y017</accession>
<protein>
    <submittedName>
        <fullName evidence="1">Uncharacterized protein</fullName>
    </submittedName>
</protein>
<name>A0A3B5Y017_WHEAT</name>
<dbReference type="Proteomes" id="UP000019116">
    <property type="component" value="Chromosome 1A"/>
</dbReference>
<dbReference type="Gramene" id="TraesMAC1A03G00100100.1">
    <property type="protein sequence ID" value="TraesMAC1A03G00100100.1.CDS1"/>
    <property type="gene ID" value="TraesMAC1A03G00100100"/>
</dbReference>
<evidence type="ECO:0000313" key="2">
    <source>
        <dbReference type="Proteomes" id="UP000019116"/>
    </source>
</evidence>
<dbReference type="Gramene" id="TraesRN1A0100587100.1">
    <property type="protein sequence ID" value="TraesRN1A0100587100.1"/>
    <property type="gene ID" value="TraesRN1A0100587100"/>
</dbReference>
<keyword evidence="2" id="KW-1185">Reference proteome</keyword>
<reference evidence="1" key="2">
    <citation type="submission" date="2018-10" db="UniProtKB">
        <authorList>
            <consortium name="EnsemblPlants"/>
        </authorList>
    </citation>
    <scope>IDENTIFICATION</scope>
</reference>
<dbReference type="Gramene" id="TraesCS1A03G0545100.1">
    <property type="protein sequence ID" value="TraesCS1A03G0545100.1.CDS1"/>
    <property type="gene ID" value="TraesCS1A03G0545100"/>
</dbReference>